<dbReference type="EMBL" id="MNAD01001713">
    <property type="protein sequence ID" value="OJT01914.1"/>
    <property type="molecule type" value="Genomic_DNA"/>
</dbReference>
<evidence type="ECO:0000313" key="1">
    <source>
        <dbReference type="EMBL" id="OJT01914.1"/>
    </source>
</evidence>
<sequence length="297" mass="32847">MAFQPQVDTDAEFPLHPLFAHAHEQSVGCWVSIDGRIDCELQQLTDSLDPYTTMHRYIRTMCGPVAAASRQTIRAYRACARSLLTLRVLVQNRRKDKTPILVFASRAQVLCLAPSTDAVQNGTAECDNLVAFSQDDVPRVAMGVAHDPWDDVPRLSIVQINTNEFVSSAPLPKQVKDADQGTILLSTGDFVVLQLQFRLGNDGTISKEWDALGTIEAIFLPYVPWNGVPAITQLPPLLPTVQSPTSVYGIPAIGHLLRVPLDQEAVRHYFADFWQHGKEVYMRTHFGATPSGNCPES</sequence>
<dbReference type="OrthoDB" id="2749038at2759"/>
<dbReference type="Proteomes" id="UP000184267">
    <property type="component" value="Unassembled WGS sequence"/>
</dbReference>
<proteinExistence type="predicted"/>
<dbReference type="OMA" id="RTHFGAT"/>
<dbReference type="AlphaFoldDB" id="A0A1M2V2V9"/>
<dbReference type="STRING" id="154538.A0A1M2V2V9"/>
<name>A0A1M2V2V9_TRAPU</name>
<comment type="caution">
    <text evidence="1">The sequence shown here is derived from an EMBL/GenBank/DDBJ whole genome shotgun (WGS) entry which is preliminary data.</text>
</comment>
<evidence type="ECO:0000313" key="2">
    <source>
        <dbReference type="Proteomes" id="UP000184267"/>
    </source>
</evidence>
<reference evidence="1 2" key="1">
    <citation type="submission" date="2016-10" db="EMBL/GenBank/DDBJ databases">
        <title>Genome sequence of the basidiomycete white-rot fungus Trametes pubescens.</title>
        <authorList>
            <person name="Makela M.R."/>
            <person name="Granchi Z."/>
            <person name="Peng M."/>
            <person name="De Vries R.P."/>
            <person name="Grigoriev I."/>
            <person name="Riley R."/>
            <person name="Hilden K."/>
        </authorList>
    </citation>
    <scope>NUCLEOTIDE SEQUENCE [LARGE SCALE GENOMIC DNA]</scope>
    <source>
        <strain evidence="1 2">FBCC735</strain>
    </source>
</reference>
<gene>
    <name evidence="1" type="ORF">TRAPUB_7626</name>
</gene>
<accession>A0A1M2V2V9</accession>
<protein>
    <submittedName>
        <fullName evidence="1">Uncharacterized protein</fullName>
    </submittedName>
</protein>
<organism evidence="1 2">
    <name type="scientific">Trametes pubescens</name>
    <name type="common">White-rot fungus</name>
    <dbReference type="NCBI Taxonomy" id="154538"/>
    <lineage>
        <taxon>Eukaryota</taxon>
        <taxon>Fungi</taxon>
        <taxon>Dikarya</taxon>
        <taxon>Basidiomycota</taxon>
        <taxon>Agaricomycotina</taxon>
        <taxon>Agaricomycetes</taxon>
        <taxon>Polyporales</taxon>
        <taxon>Polyporaceae</taxon>
        <taxon>Trametes</taxon>
    </lineage>
</organism>
<keyword evidence="2" id="KW-1185">Reference proteome</keyword>